<dbReference type="Proteomes" id="UP001284601">
    <property type="component" value="Unassembled WGS sequence"/>
</dbReference>
<feature type="transmembrane region" description="Helical" evidence="1">
    <location>
        <begin position="246"/>
        <end position="267"/>
    </location>
</feature>
<feature type="transmembrane region" description="Helical" evidence="1">
    <location>
        <begin position="7"/>
        <end position="31"/>
    </location>
</feature>
<feature type="transmembrane region" description="Helical" evidence="1">
    <location>
        <begin position="349"/>
        <end position="366"/>
    </location>
</feature>
<comment type="caution">
    <text evidence="2">The sequence shown here is derived from an EMBL/GenBank/DDBJ whole genome shotgun (WGS) entry which is preliminary data.</text>
</comment>
<feature type="transmembrane region" description="Helical" evidence="1">
    <location>
        <begin position="414"/>
        <end position="434"/>
    </location>
</feature>
<evidence type="ECO:0008006" key="4">
    <source>
        <dbReference type="Google" id="ProtNLM"/>
    </source>
</evidence>
<protein>
    <recommendedName>
        <fullName evidence="4">YfhO family protein</fullName>
    </recommendedName>
</protein>
<evidence type="ECO:0000313" key="3">
    <source>
        <dbReference type="Proteomes" id="UP001284601"/>
    </source>
</evidence>
<keyword evidence="1" id="KW-1133">Transmembrane helix</keyword>
<feature type="transmembrane region" description="Helical" evidence="1">
    <location>
        <begin position="488"/>
        <end position="509"/>
    </location>
</feature>
<reference evidence="3" key="1">
    <citation type="submission" date="2023-07" db="EMBL/GenBank/DDBJ databases">
        <title>Conexibacter stalactiti sp. nov., isolated from stalactites in a lava cave and emended description of the genus Conexibacter.</title>
        <authorList>
            <person name="Lee S.D."/>
        </authorList>
    </citation>
    <scope>NUCLEOTIDE SEQUENCE [LARGE SCALE GENOMIC DNA]</scope>
    <source>
        <strain evidence="3">KCTC 39840</strain>
    </source>
</reference>
<feature type="transmembrane region" description="Helical" evidence="1">
    <location>
        <begin position="386"/>
        <end position="402"/>
    </location>
</feature>
<feature type="transmembrane region" description="Helical" evidence="1">
    <location>
        <begin position="772"/>
        <end position="791"/>
    </location>
</feature>
<name>A0ABU4HPP2_9ACTN</name>
<feature type="transmembrane region" description="Helical" evidence="1">
    <location>
        <begin position="324"/>
        <end position="342"/>
    </location>
</feature>
<dbReference type="RefSeq" id="WP_318596799.1">
    <property type="nucleotide sequence ID" value="NZ_JAWSTH010000018.1"/>
</dbReference>
<proteinExistence type="predicted"/>
<dbReference type="PANTHER" id="PTHR38454">
    <property type="entry name" value="INTEGRAL MEMBRANE PROTEIN-RELATED"/>
    <property type="match status" value="1"/>
</dbReference>
<keyword evidence="1" id="KW-0472">Membrane</keyword>
<gene>
    <name evidence="2" type="ORF">R7226_09295</name>
</gene>
<reference evidence="2 3" key="2">
    <citation type="submission" date="2023-10" db="EMBL/GenBank/DDBJ databases">
        <authorList>
            <person name="Han X.F."/>
        </authorList>
    </citation>
    <scope>NUCLEOTIDE SEQUENCE [LARGE SCALE GENOMIC DNA]</scope>
    <source>
        <strain evidence="2 3">KCTC 39840</strain>
    </source>
</reference>
<accession>A0ABU4HPP2</accession>
<organism evidence="2 3">
    <name type="scientific">Conexibacter stalactiti</name>
    <dbReference type="NCBI Taxonomy" id="1940611"/>
    <lineage>
        <taxon>Bacteria</taxon>
        <taxon>Bacillati</taxon>
        <taxon>Actinomycetota</taxon>
        <taxon>Thermoleophilia</taxon>
        <taxon>Solirubrobacterales</taxon>
        <taxon>Conexibacteraceae</taxon>
        <taxon>Conexibacter</taxon>
    </lineage>
</organism>
<feature type="transmembrane region" description="Helical" evidence="1">
    <location>
        <begin position="463"/>
        <end position="481"/>
    </location>
</feature>
<evidence type="ECO:0000256" key="1">
    <source>
        <dbReference type="SAM" id="Phobius"/>
    </source>
</evidence>
<dbReference type="PANTHER" id="PTHR38454:SF1">
    <property type="entry name" value="INTEGRAL MEMBRANE PROTEIN"/>
    <property type="match status" value="1"/>
</dbReference>
<dbReference type="EMBL" id="JAWSTH010000018">
    <property type="protein sequence ID" value="MDW5594530.1"/>
    <property type="molecule type" value="Genomic_DNA"/>
</dbReference>
<sequence>MAAHQTAVAAGLFAVLVLIYLWPALVGGGVLTSTSLLYQWAPWQQAMPADMSSYYNLALSDVPMSYLPWDVLARDLIRSGTFPAWNQHALAGTPLFANASVAWLSPFSVPLWVFPLKYGLGVAAAAKLWAAAFGTYLLVRELRLGFWPGIVAGTSFALCSFDVVWLSHGAHVSAGALLPWLLWLTERIMRDRRLSNGIPLALLVAVTQFSGHPGTQLHVLAFTLLYAIGRAVAVRDAGPREILLRLGTIVASLASGTLVAAVVLLPAQLAAAGTAGEVARRNGASALPGSTLPLEAMRAVPFPDWWGRPSENLIRGPANYNERALYGGAVATVLALVALLAPDGWPRKAPFVALGAVGLAVAFDLAPMRDLFNALPLFDHVQNQRLLLWFLLAIAVLAAFGLERVLSKERQWPTWTALAGAGLVAIAGLSALQLEGGDVGDAFHRLTSRFAATTDGALALASVLRWILLAGVLAGLCLLVRRQTRHRAAIGAAIALLAAIDMLSFAAGYQPITPSATAFPPRTPAIAFLQRRIDEGRIVGTGYALASDWSTTYGLRDARGYDAPQPSLRYLRLWRALNQTQQGWQPLDLRGVASESAGILGALGVRYVVTEPKTLLDEGRSSRLRSAYSGTDAKIYRNEVAAPRVVVARDVVLAADEDEEFAGVVADGFDPRRTVVARTDDLPPGVAADQLAGAGSAHVVDEENARVTIRTETDAQALVMLGDAWAPGWKVTVDGRPARQVRSDLVMRGVVVPAGVHEVEWSYSVPGLRAGAVASTVGVVVLLAWAGAALVSRRRTQAR</sequence>
<keyword evidence="1" id="KW-0812">Transmembrane</keyword>
<dbReference type="InterPro" id="IPR018580">
    <property type="entry name" value="Uncharacterised_YfhO"/>
</dbReference>
<feature type="transmembrane region" description="Helical" evidence="1">
    <location>
        <begin position="120"/>
        <end position="139"/>
    </location>
</feature>
<feature type="transmembrane region" description="Helical" evidence="1">
    <location>
        <begin position="217"/>
        <end position="234"/>
    </location>
</feature>
<keyword evidence="3" id="KW-1185">Reference proteome</keyword>
<evidence type="ECO:0000313" key="2">
    <source>
        <dbReference type="EMBL" id="MDW5594530.1"/>
    </source>
</evidence>